<dbReference type="PROSITE" id="PS51063">
    <property type="entry name" value="HTH_CRP_2"/>
    <property type="match status" value="1"/>
</dbReference>
<dbReference type="InterPro" id="IPR036390">
    <property type="entry name" value="WH_DNA-bd_sf"/>
</dbReference>
<dbReference type="GO" id="GO:0005829">
    <property type="term" value="C:cytosol"/>
    <property type="evidence" value="ECO:0007669"/>
    <property type="project" value="TreeGrafter"/>
</dbReference>
<dbReference type="GO" id="GO:0003700">
    <property type="term" value="F:DNA-binding transcription factor activity"/>
    <property type="evidence" value="ECO:0007669"/>
    <property type="project" value="TreeGrafter"/>
</dbReference>
<protein>
    <recommendedName>
        <fullName evidence="8">Crp/Fnr family transcriptional regulator</fullName>
    </recommendedName>
</protein>
<feature type="domain" description="Cyclic nucleotide-binding" evidence="4">
    <location>
        <begin position="11"/>
        <end position="113"/>
    </location>
</feature>
<name>A0A919NWN9_9ACTN</name>
<dbReference type="RefSeq" id="WP_203812909.1">
    <property type="nucleotide sequence ID" value="NZ_BOMY01000050.1"/>
</dbReference>
<keyword evidence="2" id="KW-0238">DNA-binding</keyword>
<dbReference type="InterPro" id="IPR014710">
    <property type="entry name" value="RmlC-like_jellyroll"/>
</dbReference>
<dbReference type="SUPFAM" id="SSF51206">
    <property type="entry name" value="cAMP-binding domain-like"/>
    <property type="match status" value="1"/>
</dbReference>
<evidence type="ECO:0000259" key="4">
    <source>
        <dbReference type="PROSITE" id="PS50042"/>
    </source>
</evidence>
<dbReference type="InterPro" id="IPR018490">
    <property type="entry name" value="cNMP-bd_dom_sf"/>
</dbReference>
<evidence type="ECO:0000259" key="5">
    <source>
        <dbReference type="PROSITE" id="PS51063"/>
    </source>
</evidence>
<dbReference type="InterPro" id="IPR012318">
    <property type="entry name" value="HTH_CRP"/>
</dbReference>
<dbReference type="PANTHER" id="PTHR24567">
    <property type="entry name" value="CRP FAMILY TRANSCRIPTIONAL REGULATORY PROTEIN"/>
    <property type="match status" value="1"/>
</dbReference>
<evidence type="ECO:0000313" key="6">
    <source>
        <dbReference type="EMBL" id="GIF25082.1"/>
    </source>
</evidence>
<organism evidence="6 7">
    <name type="scientific">Paractinoplanes tereljensis</name>
    <dbReference type="NCBI Taxonomy" id="571912"/>
    <lineage>
        <taxon>Bacteria</taxon>
        <taxon>Bacillati</taxon>
        <taxon>Actinomycetota</taxon>
        <taxon>Actinomycetes</taxon>
        <taxon>Micromonosporales</taxon>
        <taxon>Micromonosporaceae</taxon>
        <taxon>Paractinoplanes</taxon>
    </lineage>
</organism>
<dbReference type="Pfam" id="PF13545">
    <property type="entry name" value="HTH_Crp_2"/>
    <property type="match status" value="1"/>
</dbReference>
<dbReference type="PROSITE" id="PS50042">
    <property type="entry name" value="CNMP_BINDING_3"/>
    <property type="match status" value="1"/>
</dbReference>
<dbReference type="Gene3D" id="1.10.10.10">
    <property type="entry name" value="Winged helix-like DNA-binding domain superfamily/Winged helix DNA-binding domain"/>
    <property type="match status" value="1"/>
</dbReference>
<dbReference type="Proteomes" id="UP000623608">
    <property type="component" value="Unassembled WGS sequence"/>
</dbReference>
<dbReference type="Pfam" id="PF00027">
    <property type="entry name" value="cNMP_binding"/>
    <property type="match status" value="1"/>
</dbReference>
<accession>A0A919NWN9</accession>
<evidence type="ECO:0000256" key="3">
    <source>
        <dbReference type="ARBA" id="ARBA00023163"/>
    </source>
</evidence>
<dbReference type="CDD" id="cd00038">
    <property type="entry name" value="CAP_ED"/>
    <property type="match status" value="1"/>
</dbReference>
<sequence>MVSQQWGPKTLLARLPAQTREEVIGLGVERRYRTGDVLLKQGAATRETLLLLTGFVKVIAEDGTEPVLLTIRAAGDPVGDLAAMSGQLRSATVIACTPITARFILPQTLRTFLRDRPQVAELLNALVVDQLSVANRRRVEMATRPVLDRLVSVLLDLAEICGEPQEDGSTALPNWFSQAELAALVGTSSVDTVQRSLRNLREQDLIENGYRRITILDPDGLAARRVRPDHEG</sequence>
<proteinExistence type="predicted"/>
<dbReference type="SMART" id="SM00100">
    <property type="entry name" value="cNMP"/>
    <property type="match status" value="1"/>
</dbReference>
<dbReference type="InterPro" id="IPR036388">
    <property type="entry name" value="WH-like_DNA-bd_sf"/>
</dbReference>
<keyword evidence="1" id="KW-0805">Transcription regulation</keyword>
<evidence type="ECO:0000256" key="2">
    <source>
        <dbReference type="ARBA" id="ARBA00023125"/>
    </source>
</evidence>
<dbReference type="EMBL" id="BOMY01000050">
    <property type="protein sequence ID" value="GIF25082.1"/>
    <property type="molecule type" value="Genomic_DNA"/>
</dbReference>
<evidence type="ECO:0008006" key="8">
    <source>
        <dbReference type="Google" id="ProtNLM"/>
    </source>
</evidence>
<evidence type="ECO:0000313" key="7">
    <source>
        <dbReference type="Proteomes" id="UP000623608"/>
    </source>
</evidence>
<dbReference type="AlphaFoldDB" id="A0A919NWN9"/>
<keyword evidence="7" id="KW-1185">Reference proteome</keyword>
<dbReference type="GO" id="GO:0003677">
    <property type="term" value="F:DNA binding"/>
    <property type="evidence" value="ECO:0007669"/>
    <property type="project" value="UniProtKB-KW"/>
</dbReference>
<comment type="caution">
    <text evidence="6">The sequence shown here is derived from an EMBL/GenBank/DDBJ whole genome shotgun (WGS) entry which is preliminary data.</text>
</comment>
<dbReference type="Gene3D" id="2.60.120.10">
    <property type="entry name" value="Jelly Rolls"/>
    <property type="match status" value="1"/>
</dbReference>
<keyword evidence="3" id="KW-0804">Transcription</keyword>
<feature type="domain" description="HTH crp-type" evidence="5">
    <location>
        <begin position="144"/>
        <end position="219"/>
    </location>
</feature>
<evidence type="ECO:0000256" key="1">
    <source>
        <dbReference type="ARBA" id="ARBA00023015"/>
    </source>
</evidence>
<dbReference type="SUPFAM" id="SSF46785">
    <property type="entry name" value="Winged helix' DNA-binding domain"/>
    <property type="match status" value="1"/>
</dbReference>
<dbReference type="InterPro" id="IPR050397">
    <property type="entry name" value="Env_Response_Regulators"/>
</dbReference>
<reference evidence="6" key="1">
    <citation type="submission" date="2021-01" db="EMBL/GenBank/DDBJ databases">
        <title>Whole genome shotgun sequence of Actinoplanes tereljensis NBRC 105297.</title>
        <authorList>
            <person name="Komaki H."/>
            <person name="Tamura T."/>
        </authorList>
    </citation>
    <scope>NUCLEOTIDE SEQUENCE</scope>
    <source>
        <strain evidence="6">NBRC 105297</strain>
    </source>
</reference>
<dbReference type="PANTHER" id="PTHR24567:SF68">
    <property type="entry name" value="DNA-BINDING TRANSCRIPTIONAL DUAL REGULATOR CRP"/>
    <property type="match status" value="1"/>
</dbReference>
<gene>
    <name evidence="6" type="ORF">Ate02nite_78120</name>
</gene>
<dbReference type="InterPro" id="IPR000595">
    <property type="entry name" value="cNMP-bd_dom"/>
</dbReference>